<evidence type="ECO:0000256" key="2">
    <source>
        <dbReference type="ARBA" id="ARBA00023012"/>
    </source>
</evidence>
<protein>
    <submittedName>
        <fullName evidence="11">Response regulator transcription factor</fullName>
    </submittedName>
</protein>
<dbReference type="GO" id="GO:0032993">
    <property type="term" value="C:protein-DNA complex"/>
    <property type="evidence" value="ECO:0007669"/>
    <property type="project" value="TreeGrafter"/>
</dbReference>
<dbReference type="PROSITE" id="PS51755">
    <property type="entry name" value="OMPR_PHOB"/>
    <property type="match status" value="1"/>
</dbReference>
<dbReference type="AlphaFoldDB" id="A0A6C2C660"/>
<keyword evidence="1 7" id="KW-0597">Phosphoprotein</keyword>
<dbReference type="InterPro" id="IPR039420">
    <property type="entry name" value="WalR-like"/>
</dbReference>
<evidence type="ECO:0000256" key="8">
    <source>
        <dbReference type="PROSITE-ProRule" id="PRU01091"/>
    </source>
</evidence>
<dbReference type="PROSITE" id="PS50110">
    <property type="entry name" value="RESPONSE_REGULATORY"/>
    <property type="match status" value="1"/>
</dbReference>
<keyword evidence="4 8" id="KW-0238">DNA-binding</keyword>
<evidence type="ECO:0000256" key="3">
    <source>
        <dbReference type="ARBA" id="ARBA00023015"/>
    </source>
</evidence>
<reference evidence="11 12" key="1">
    <citation type="submission" date="2019-01" db="EMBL/GenBank/DDBJ databases">
        <title>Weissella sp. nov., a novel lactic acid bacterium isolated from animal feces.</title>
        <authorList>
            <person name="Wang L.-T."/>
        </authorList>
    </citation>
    <scope>NUCLEOTIDE SEQUENCE [LARGE SCALE GENOMIC DNA]</scope>
    <source>
        <strain evidence="11 12">8H-2</strain>
    </source>
</reference>
<evidence type="ECO:0000259" key="9">
    <source>
        <dbReference type="PROSITE" id="PS50110"/>
    </source>
</evidence>
<feature type="domain" description="Response regulatory" evidence="9">
    <location>
        <begin position="3"/>
        <end position="118"/>
    </location>
</feature>
<evidence type="ECO:0000256" key="4">
    <source>
        <dbReference type="ARBA" id="ARBA00023125"/>
    </source>
</evidence>
<dbReference type="CDD" id="cd17574">
    <property type="entry name" value="REC_OmpR"/>
    <property type="match status" value="1"/>
</dbReference>
<proteinExistence type="predicted"/>
<dbReference type="GO" id="GO:0000156">
    <property type="term" value="F:phosphorelay response regulator activity"/>
    <property type="evidence" value="ECO:0007669"/>
    <property type="project" value="TreeGrafter"/>
</dbReference>
<dbReference type="Pfam" id="PF00072">
    <property type="entry name" value="Response_reg"/>
    <property type="match status" value="1"/>
</dbReference>
<dbReference type="GO" id="GO:0006355">
    <property type="term" value="P:regulation of DNA-templated transcription"/>
    <property type="evidence" value="ECO:0007669"/>
    <property type="project" value="InterPro"/>
</dbReference>
<keyword evidence="6" id="KW-0804">Transcription</keyword>
<dbReference type="CDD" id="cd00383">
    <property type="entry name" value="trans_reg_C"/>
    <property type="match status" value="1"/>
</dbReference>
<evidence type="ECO:0000256" key="6">
    <source>
        <dbReference type="ARBA" id="ARBA00023163"/>
    </source>
</evidence>
<dbReference type="Pfam" id="PF00486">
    <property type="entry name" value="Trans_reg_C"/>
    <property type="match status" value="1"/>
</dbReference>
<evidence type="ECO:0000259" key="10">
    <source>
        <dbReference type="PROSITE" id="PS51755"/>
    </source>
</evidence>
<feature type="domain" description="OmpR/PhoB-type" evidence="10">
    <location>
        <begin position="129"/>
        <end position="229"/>
    </location>
</feature>
<dbReference type="EMBL" id="SDGZ01000017">
    <property type="protein sequence ID" value="TYC48725.1"/>
    <property type="molecule type" value="Genomic_DNA"/>
</dbReference>
<evidence type="ECO:0000256" key="1">
    <source>
        <dbReference type="ARBA" id="ARBA00022553"/>
    </source>
</evidence>
<dbReference type="InterPro" id="IPR001867">
    <property type="entry name" value="OmpR/PhoB-type_DNA-bd"/>
</dbReference>
<comment type="caution">
    <text evidence="11">The sequence shown here is derived from an EMBL/GenBank/DDBJ whole genome shotgun (WGS) entry which is preliminary data.</text>
</comment>
<dbReference type="PANTHER" id="PTHR48111">
    <property type="entry name" value="REGULATOR OF RPOS"/>
    <property type="match status" value="1"/>
</dbReference>
<evidence type="ECO:0000313" key="12">
    <source>
        <dbReference type="Proteomes" id="UP000371977"/>
    </source>
</evidence>
<dbReference type="Proteomes" id="UP000371977">
    <property type="component" value="Unassembled WGS sequence"/>
</dbReference>
<keyword evidence="12" id="KW-1185">Reference proteome</keyword>
<sequence>MDKILLVDDENTITDINERYLTREGYDVYIAHDGREALLLYTSNISFDLIITDIMMPNVDGYELIDEVLEIEPNQPFLFITAKSNDQDKFYSLGMGADDYIVKPFNPRELVLRVNNILNRIRNAKGERETDQKIGDLKISFDQRLVSINDHELILTLKEFDILSLLVSHNNKILSKVEIYSKVWNETFMEDDNSLNVHIHELRKKIKQWATDSTPMIETVWGMGYKLGTNLS</sequence>
<organism evidence="11 12">
    <name type="scientific">Weissella muntiaci</name>
    <dbReference type="NCBI Taxonomy" id="2508881"/>
    <lineage>
        <taxon>Bacteria</taxon>
        <taxon>Bacillati</taxon>
        <taxon>Bacillota</taxon>
        <taxon>Bacilli</taxon>
        <taxon>Lactobacillales</taxon>
        <taxon>Lactobacillaceae</taxon>
        <taxon>Weissella</taxon>
    </lineage>
</organism>
<dbReference type="Gene3D" id="1.10.10.10">
    <property type="entry name" value="Winged helix-like DNA-binding domain superfamily/Winged helix DNA-binding domain"/>
    <property type="match status" value="1"/>
</dbReference>
<keyword evidence="2" id="KW-0902">Two-component regulatory system</keyword>
<dbReference type="RefSeq" id="WP_148623071.1">
    <property type="nucleotide sequence ID" value="NZ_SDGZ01000017.1"/>
</dbReference>
<evidence type="ECO:0000313" key="11">
    <source>
        <dbReference type="EMBL" id="TYC48725.1"/>
    </source>
</evidence>
<gene>
    <name evidence="11" type="ORF">ESZ50_08110</name>
</gene>
<dbReference type="InterPro" id="IPR011006">
    <property type="entry name" value="CheY-like_superfamily"/>
</dbReference>
<dbReference type="SMART" id="SM00448">
    <property type="entry name" value="REC"/>
    <property type="match status" value="1"/>
</dbReference>
<evidence type="ECO:0000256" key="5">
    <source>
        <dbReference type="ARBA" id="ARBA00023159"/>
    </source>
</evidence>
<dbReference type="InterPro" id="IPR001789">
    <property type="entry name" value="Sig_transdc_resp-reg_receiver"/>
</dbReference>
<evidence type="ECO:0000256" key="7">
    <source>
        <dbReference type="PROSITE-ProRule" id="PRU00169"/>
    </source>
</evidence>
<feature type="DNA-binding region" description="OmpR/PhoB-type" evidence="8">
    <location>
        <begin position="129"/>
        <end position="229"/>
    </location>
</feature>
<dbReference type="InterPro" id="IPR036388">
    <property type="entry name" value="WH-like_DNA-bd_sf"/>
</dbReference>
<keyword evidence="3" id="KW-0805">Transcription regulation</keyword>
<dbReference type="SUPFAM" id="SSF52172">
    <property type="entry name" value="CheY-like"/>
    <property type="match status" value="1"/>
</dbReference>
<feature type="modified residue" description="4-aspartylphosphate" evidence="7">
    <location>
        <position position="53"/>
    </location>
</feature>
<dbReference type="OrthoDB" id="9790442at2"/>
<accession>A0A6C2C660</accession>
<dbReference type="PANTHER" id="PTHR48111:SF2">
    <property type="entry name" value="RESPONSE REGULATOR SAER"/>
    <property type="match status" value="1"/>
</dbReference>
<dbReference type="Gene3D" id="3.40.50.2300">
    <property type="match status" value="1"/>
</dbReference>
<dbReference type="FunFam" id="1.10.10.10:FF:000018">
    <property type="entry name" value="DNA-binding response regulator ResD"/>
    <property type="match status" value="1"/>
</dbReference>
<keyword evidence="5" id="KW-0010">Activator</keyword>
<name>A0A6C2C660_9LACO</name>
<dbReference type="SMART" id="SM00862">
    <property type="entry name" value="Trans_reg_C"/>
    <property type="match status" value="1"/>
</dbReference>
<dbReference type="GO" id="GO:0005829">
    <property type="term" value="C:cytosol"/>
    <property type="evidence" value="ECO:0007669"/>
    <property type="project" value="TreeGrafter"/>
</dbReference>
<dbReference type="GO" id="GO:0000976">
    <property type="term" value="F:transcription cis-regulatory region binding"/>
    <property type="evidence" value="ECO:0007669"/>
    <property type="project" value="TreeGrafter"/>
</dbReference>